<dbReference type="PANTHER" id="PTHR24421">
    <property type="entry name" value="NITRATE/NITRITE SENSOR PROTEIN NARX-RELATED"/>
    <property type="match status" value="1"/>
</dbReference>
<feature type="domain" description="DUF7134" evidence="12">
    <location>
        <begin position="23"/>
        <end position="165"/>
    </location>
</feature>
<comment type="caution">
    <text evidence="13">The sequence shown here is derived from an EMBL/GenBank/DDBJ whole genome shotgun (WGS) entry which is preliminary data.</text>
</comment>
<proteinExistence type="predicted"/>
<dbReference type="AlphaFoldDB" id="A0A1T3NRC1"/>
<dbReference type="InterPro" id="IPR011712">
    <property type="entry name" value="Sig_transdc_His_kin_sub3_dim/P"/>
</dbReference>
<keyword evidence="3" id="KW-0597">Phosphoprotein</keyword>
<keyword evidence="6 13" id="KW-0418">Kinase</keyword>
<keyword evidence="8" id="KW-0902">Two-component regulatory system</keyword>
<dbReference type="InterPro" id="IPR036890">
    <property type="entry name" value="HATPase_C_sf"/>
</dbReference>
<organism evidence="13 14">
    <name type="scientific">Embleya scabrispora</name>
    <dbReference type="NCBI Taxonomy" id="159449"/>
    <lineage>
        <taxon>Bacteria</taxon>
        <taxon>Bacillati</taxon>
        <taxon>Actinomycetota</taxon>
        <taxon>Actinomycetes</taxon>
        <taxon>Kitasatosporales</taxon>
        <taxon>Streptomycetaceae</taxon>
        <taxon>Embleya</taxon>
    </lineage>
</organism>
<dbReference type="InterPro" id="IPR050482">
    <property type="entry name" value="Sensor_HK_TwoCompSys"/>
</dbReference>
<keyword evidence="9" id="KW-0812">Transmembrane</keyword>
<sequence>MGTALRGDGGGHGLAAVPARVVAFTRRHPIWADTTVAVGLVLIFEAGHLLRLSGWSVIGLALILPLALRRRAPEAVFAVIASVALVQWIIDAHTGADASLLIALYTVAATRDRRRTLYALAVVELGIVLAVGRWTLDGYRFGAFVGLSAMAVTAVVLGANLRTRRHYLAALEDRAHRLERDQEQQAQLAVAAERARIAREMHDIVTHNLSVMVALADAAAMTVRSTPDRSATAMEQVSGTGRQALTEMRRFLGVLREDEPDAARHPQPDLARLGALAEQVRAAGLPTTLTIQGDTREVPQGAQLAVYRLAQEALTNTLKHAQPGANARIRVWSSPERVELSVVDDGRPRAFAAVGGTGGTAATTGSGSGIAGMRERAAVYGGDVAAGPLPGGGWRVSAVLHLTDPGGS</sequence>
<dbReference type="PANTHER" id="PTHR24421:SF10">
    <property type="entry name" value="NITRATE_NITRITE SENSOR PROTEIN NARQ"/>
    <property type="match status" value="1"/>
</dbReference>
<evidence type="ECO:0000256" key="2">
    <source>
        <dbReference type="ARBA" id="ARBA00012438"/>
    </source>
</evidence>
<evidence type="ECO:0000256" key="9">
    <source>
        <dbReference type="SAM" id="Phobius"/>
    </source>
</evidence>
<feature type="domain" description="Signal transduction histidine kinase subgroup 3 dimerisation and phosphoacceptor" evidence="11">
    <location>
        <begin position="193"/>
        <end position="258"/>
    </location>
</feature>
<dbReference type="Pfam" id="PF07730">
    <property type="entry name" value="HisKA_3"/>
    <property type="match status" value="1"/>
</dbReference>
<dbReference type="GO" id="GO:0046983">
    <property type="term" value="F:protein dimerization activity"/>
    <property type="evidence" value="ECO:0007669"/>
    <property type="project" value="InterPro"/>
</dbReference>
<dbReference type="Gene3D" id="1.20.5.1930">
    <property type="match status" value="1"/>
</dbReference>
<dbReference type="GO" id="GO:0005524">
    <property type="term" value="F:ATP binding"/>
    <property type="evidence" value="ECO:0007669"/>
    <property type="project" value="UniProtKB-KW"/>
</dbReference>
<keyword evidence="4" id="KW-0808">Transferase</keyword>
<feature type="transmembrane region" description="Helical" evidence="9">
    <location>
        <begin position="49"/>
        <end position="69"/>
    </location>
</feature>
<keyword evidence="5" id="KW-0547">Nucleotide-binding</keyword>
<evidence type="ECO:0000256" key="7">
    <source>
        <dbReference type="ARBA" id="ARBA00022840"/>
    </source>
</evidence>
<dbReference type="Pfam" id="PF23539">
    <property type="entry name" value="DUF7134"/>
    <property type="match status" value="1"/>
</dbReference>
<protein>
    <recommendedName>
        <fullName evidence="2">histidine kinase</fullName>
        <ecNumber evidence="2">2.7.13.3</ecNumber>
    </recommendedName>
</protein>
<evidence type="ECO:0000259" key="12">
    <source>
        <dbReference type="Pfam" id="PF23539"/>
    </source>
</evidence>
<feature type="transmembrane region" description="Helical" evidence="9">
    <location>
        <begin position="117"/>
        <end position="135"/>
    </location>
</feature>
<accession>A0A1T3NRC1</accession>
<evidence type="ECO:0000313" key="14">
    <source>
        <dbReference type="Proteomes" id="UP000190037"/>
    </source>
</evidence>
<evidence type="ECO:0000313" key="13">
    <source>
        <dbReference type="EMBL" id="OPC79437.1"/>
    </source>
</evidence>
<evidence type="ECO:0000256" key="5">
    <source>
        <dbReference type="ARBA" id="ARBA00022741"/>
    </source>
</evidence>
<evidence type="ECO:0000259" key="10">
    <source>
        <dbReference type="Pfam" id="PF02518"/>
    </source>
</evidence>
<keyword evidence="7" id="KW-0067">ATP-binding</keyword>
<keyword evidence="9" id="KW-0472">Membrane</keyword>
<dbReference type="GO" id="GO:0016020">
    <property type="term" value="C:membrane"/>
    <property type="evidence" value="ECO:0007669"/>
    <property type="project" value="InterPro"/>
</dbReference>
<name>A0A1T3NRC1_9ACTN</name>
<dbReference type="Gene3D" id="3.30.565.10">
    <property type="entry name" value="Histidine kinase-like ATPase, C-terminal domain"/>
    <property type="match status" value="1"/>
</dbReference>
<dbReference type="SUPFAM" id="SSF55874">
    <property type="entry name" value="ATPase domain of HSP90 chaperone/DNA topoisomerase II/histidine kinase"/>
    <property type="match status" value="1"/>
</dbReference>
<reference evidence="13 14" key="1">
    <citation type="submission" date="2017-03" db="EMBL/GenBank/DDBJ databases">
        <title>Draft genome sequence of Streptomyces scabrisporus NF3, endophyte isolated from Amphipterygium adstringens.</title>
        <authorList>
            <person name="Vazquez M."/>
            <person name="Ceapa C.D."/>
            <person name="Rodriguez Luna D."/>
            <person name="Sanchez Esquivel S."/>
        </authorList>
    </citation>
    <scope>NUCLEOTIDE SEQUENCE [LARGE SCALE GENOMIC DNA]</scope>
    <source>
        <strain evidence="13 14">NF3</strain>
    </source>
</reference>
<evidence type="ECO:0000256" key="4">
    <source>
        <dbReference type="ARBA" id="ARBA00022679"/>
    </source>
</evidence>
<dbReference type="GO" id="GO:0000155">
    <property type="term" value="F:phosphorelay sensor kinase activity"/>
    <property type="evidence" value="ECO:0007669"/>
    <property type="project" value="InterPro"/>
</dbReference>
<dbReference type="InterPro" id="IPR003594">
    <property type="entry name" value="HATPase_dom"/>
</dbReference>
<evidence type="ECO:0000256" key="8">
    <source>
        <dbReference type="ARBA" id="ARBA00023012"/>
    </source>
</evidence>
<dbReference type="OrthoDB" id="227596at2"/>
<dbReference type="InterPro" id="IPR055558">
    <property type="entry name" value="DUF7134"/>
</dbReference>
<dbReference type="CDD" id="cd16917">
    <property type="entry name" value="HATPase_UhpB-NarQ-NarX-like"/>
    <property type="match status" value="1"/>
</dbReference>
<keyword evidence="14" id="KW-1185">Reference proteome</keyword>
<keyword evidence="9" id="KW-1133">Transmembrane helix</keyword>
<comment type="catalytic activity">
    <reaction evidence="1">
        <text>ATP + protein L-histidine = ADP + protein N-phospho-L-histidine.</text>
        <dbReference type="EC" id="2.7.13.3"/>
    </reaction>
</comment>
<gene>
    <name evidence="13" type="ORF">B4N89_32090</name>
</gene>
<dbReference type="Pfam" id="PF02518">
    <property type="entry name" value="HATPase_c"/>
    <property type="match status" value="1"/>
</dbReference>
<feature type="transmembrane region" description="Helical" evidence="9">
    <location>
        <begin position="141"/>
        <end position="161"/>
    </location>
</feature>
<evidence type="ECO:0000256" key="3">
    <source>
        <dbReference type="ARBA" id="ARBA00022553"/>
    </source>
</evidence>
<evidence type="ECO:0000256" key="1">
    <source>
        <dbReference type="ARBA" id="ARBA00000085"/>
    </source>
</evidence>
<dbReference type="EMBL" id="MWQN01000002">
    <property type="protein sequence ID" value="OPC79437.1"/>
    <property type="molecule type" value="Genomic_DNA"/>
</dbReference>
<dbReference type="Proteomes" id="UP000190037">
    <property type="component" value="Unassembled WGS sequence"/>
</dbReference>
<feature type="domain" description="Histidine kinase/HSP90-like ATPase" evidence="10">
    <location>
        <begin position="303"/>
        <end position="402"/>
    </location>
</feature>
<evidence type="ECO:0000259" key="11">
    <source>
        <dbReference type="Pfam" id="PF07730"/>
    </source>
</evidence>
<dbReference type="STRING" id="159449.B4N89_32090"/>
<dbReference type="EC" id="2.7.13.3" evidence="2"/>
<evidence type="ECO:0000256" key="6">
    <source>
        <dbReference type="ARBA" id="ARBA00022777"/>
    </source>
</evidence>